<proteinExistence type="predicted"/>
<sequence>MFIKVQNNQFIKNGKPYHFIGTNFWYGAHLAAKESGDRERLLNELNVLKKNGITNLRIMAGSEGEDHLPYSIPVSLQPKPGVYNQDVLEGLDFLLSEMQKRDMHAVVCLSNFWYWSGGLSQYVSWVTNEAIPYPNDTNNWEKYMRFTAKFYTNKDAITAYNQHLDTVITRVNSITEIPYSEDPTIMSWELANEPYAMQNKKAYQKWIENSSLLIKQLAPNQLITIGGEGNTPFPWFTNNSCLSDYNFDSLDYITIHIWIQNWEWYNPNKHEKTFAIALKKAKNYIEEHVAIAKSLNKPLVLEEFGISRDHLKYTKDSSVNHRNQYFKAIFDFLCENIENKSSFVGCNFWAWGGFGIIHTPGEVSNNNGEFIGDPAHEPQGWYSVFETDEATLQLIKEYNTKLNMFHTNYL</sequence>
<gene>
    <name evidence="6" type="ORF">ACFQ0I_10480</name>
</gene>
<dbReference type="InterPro" id="IPR045053">
    <property type="entry name" value="MAN-like"/>
</dbReference>
<comment type="caution">
    <text evidence="6">The sequence shown here is derived from an EMBL/GenBank/DDBJ whole genome shotgun (WGS) entry which is preliminary data.</text>
</comment>
<keyword evidence="3" id="KW-0378">Hydrolase</keyword>
<reference evidence="7" key="1">
    <citation type="journal article" date="2019" name="Int. J. Syst. Evol. Microbiol.">
        <title>The Global Catalogue of Microorganisms (GCM) 10K type strain sequencing project: providing services to taxonomists for standard genome sequencing and annotation.</title>
        <authorList>
            <consortium name="The Broad Institute Genomics Platform"/>
            <consortium name="The Broad Institute Genome Sequencing Center for Infectious Disease"/>
            <person name="Wu L."/>
            <person name="Ma J."/>
        </authorList>
    </citation>
    <scope>NUCLEOTIDE SEQUENCE [LARGE SCALE GENOMIC DNA]</scope>
    <source>
        <strain evidence="7">CCUG 60529</strain>
    </source>
</reference>
<evidence type="ECO:0000256" key="4">
    <source>
        <dbReference type="ARBA" id="ARBA00023295"/>
    </source>
</evidence>
<organism evidence="6 7">
    <name type="scientific">Mariniflexile aquimaris</name>
    <dbReference type="NCBI Taxonomy" id="881009"/>
    <lineage>
        <taxon>Bacteria</taxon>
        <taxon>Pseudomonadati</taxon>
        <taxon>Bacteroidota</taxon>
        <taxon>Flavobacteriia</taxon>
        <taxon>Flavobacteriales</taxon>
        <taxon>Flavobacteriaceae</taxon>
        <taxon>Mariniflexile</taxon>
    </lineage>
</organism>
<dbReference type="PANTHER" id="PTHR31451">
    <property type="match status" value="1"/>
</dbReference>
<dbReference type="RefSeq" id="WP_379942043.1">
    <property type="nucleotide sequence ID" value="NZ_JBHTIB010000012.1"/>
</dbReference>
<evidence type="ECO:0000313" key="7">
    <source>
        <dbReference type="Proteomes" id="UP001597011"/>
    </source>
</evidence>
<keyword evidence="7" id="KW-1185">Reference proteome</keyword>
<dbReference type="PANTHER" id="PTHR31451:SF40">
    <property type="entry name" value="GLYCOSIDE HYDROLASE FAMILY 5 DOMAIN-CONTAINING PROTEIN"/>
    <property type="match status" value="1"/>
</dbReference>
<evidence type="ECO:0000313" key="6">
    <source>
        <dbReference type="EMBL" id="MFD0836192.1"/>
    </source>
</evidence>
<evidence type="ECO:0000256" key="2">
    <source>
        <dbReference type="ARBA" id="ARBA00012706"/>
    </source>
</evidence>
<dbReference type="EMBL" id="JBHTIB010000012">
    <property type="protein sequence ID" value="MFD0836192.1"/>
    <property type="molecule type" value="Genomic_DNA"/>
</dbReference>
<dbReference type="InterPro" id="IPR001547">
    <property type="entry name" value="Glyco_hydro_5"/>
</dbReference>
<protein>
    <recommendedName>
        <fullName evidence="2">mannan endo-1,4-beta-mannosidase</fullName>
        <ecNumber evidence="2">3.2.1.78</ecNumber>
    </recommendedName>
</protein>
<keyword evidence="4" id="KW-0326">Glycosidase</keyword>
<dbReference type="InterPro" id="IPR017853">
    <property type="entry name" value="GH"/>
</dbReference>
<dbReference type="Proteomes" id="UP001597011">
    <property type="component" value="Unassembled WGS sequence"/>
</dbReference>
<name>A0ABW3BU52_9FLAO</name>
<accession>A0ABW3BU52</accession>
<evidence type="ECO:0000256" key="3">
    <source>
        <dbReference type="ARBA" id="ARBA00022801"/>
    </source>
</evidence>
<dbReference type="Pfam" id="PF26410">
    <property type="entry name" value="GH5_mannosidase"/>
    <property type="match status" value="1"/>
</dbReference>
<evidence type="ECO:0000259" key="5">
    <source>
        <dbReference type="Pfam" id="PF26410"/>
    </source>
</evidence>
<dbReference type="Gene3D" id="3.20.20.80">
    <property type="entry name" value="Glycosidases"/>
    <property type="match status" value="1"/>
</dbReference>
<dbReference type="EC" id="3.2.1.78" evidence="2"/>
<feature type="domain" description="Glycoside hydrolase family 5" evidence="5">
    <location>
        <begin position="2"/>
        <end position="404"/>
    </location>
</feature>
<evidence type="ECO:0000256" key="1">
    <source>
        <dbReference type="ARBA" id="ARBA00001678"/>
    </source>
</evidence>
<comment type="catalytic activity">
    <reaction evidence="1">
        <text>Random hydrolysis of (1-&gt;4)-beta-D-mannosidic linkages in mannans, galactomannans and glucomannans.</text>
        <dbReference type="EC" id="3.2.1.78"/>
    </reaction>
</comment>
<dbReference type="SUPFAM" id="SSF51445">
    <property type="entry name" value="(Trans)glycosidases"/>
    <property type="match status" value="1"/>
</dbReference>